<dbReference type="SMART" id="SM00388">
    <property type="entry name" value="HisKA"/>
    <property type="match status" value="1"/>
</dbReference>
<dbReference type="EMBL" id="AP021861">
    <property type="protein sequence ID" value="BBO34817.1"/>
    <property type="molecule type" value="Genomic_DNA"/>
</dbReference>
<dbReference type="GO" id="GO:0005524">
    <property type="term" value="F:ATP binding"/>
    <property type="evidence" value="ECO:0007669"/>
    <property type="project" value="UniProtKB-KW"/>
</dbReference>
<dbReference type="KEGG" id="lpav:PLANPX_4429"/>
<name>A0A5K7XFJ8_9BACT</name>
<dbReference type="SMART" id="SM00387">
    <property type="entry name" value="HATPase_c"/>
    <property type="match status" value="1"/>
</dbReference>
<keyword evidence="8" id="KW-0902">Two-component regulatory system</keyword>
<keyword evidence="3" id="KW-0597">Phosphoprotein</keyword>
<feature type="transmembrane region" description="Helical" evidence="9">
    <location>
        <begin position="20"/>
        <end position="38"/>
    </location>
</feature>
<organism evidence="11 12">
    <name type="scientific">Lacipirellula parvula</name>
    <dbReference type="NCBI Taxonomy" id="2650471"/>
    <lineage>
        <taxon>Bacteria</taxon>
        <taxon>Pseudomonadati</taxon>
        <taxon>Planctomycetota</taxon>
        <taxon>Planctomycetia</taxon>
        <taxon>Pirellulales</taxon>
        <taxon>Lacipirellulaceae</taxon>
        <taxon>Lacipirellula</taxon>
    </lineage>
</organism>
<evidence type="ECO:0000256" key="8">
    <source>
        <dbReference type="ARBA" id="ARBA00023012"/>
    </source>
</evidence>
<dbReference type="PANTHER" id="PTHR43065">
    <property type="entry name" value="SENSOR HISTIDINE KINASE"/>
    <property type="match status" value="1"/>
</dbReference>
<keyword evidence="4" id="KW-0808">Transferase</keyword>
<dbReference type="SUPFAM" id="SSF47384">
    <property type="entry name" value="Homodimeric domain of signal transducing histidine kinase"/>
    <property type="match status" value="1"/>
</dbReference>
<sequence>MNPFTYKLGQRIRTADRINVLIIVVSLLLLVLASYGAWHVKQLQNRSEEILSQNVASIRAAVELELHIQELRHQLDLYLWRNNLTELEQTKFTDLKAFKTERADIDVWLHRAEAAAHTRKEEQLILQVHDGLGMFYRHMDLLAKTPSLDDEKIALAEQAEAILAEHVLPPAREYLSADEALLEANRQEAANQSQKLARMLLFLGVFGSLAALAAGYAIARTIHKSLVELRIPMQNVAGKLSEVAGDVVVSTKLDLDDLGPALQRVSTEVTEVVEQLHARHREIVRADQLASLGQLAAGLAHEIRNPLMAMKMLVQTARQQQDAGRLDGRDLQILDDEIRRLEQLLTEFLDFARPTPLQRAIVDVRGIVESTVDFVHRQADARDVSLHCNLPAEPVMLEIDATRIRQVVLNLLINAIHAAPNGGNIWITIESTADGTRPACRIKVADDGAGIGPREATRIFEPFYSTKETGMGLGLAVSQRIVRSHGGELALGRGDYSGAVLVIELPLPNENVKS</sequence>
<evidence type="ECO:0000256" key="7">
    <source>
        <dbReference type="ARBA" id="ARBA00022840"/>
    </source>
</evidence>
<evidence type="ECO:0000256" key="6">
    <source>
        <dbReference type="ARBA" id="ARBA00022777"/>
    </source>
</evidence>
<evidence type="ECO:0000256" key="2">
    <source>
        <dbReference type="ARBA" id="ARBA00012438"/>
    </source>
</evidence>
<gene>
    <name evidence="11" type="ORF">PLANPX_4429</name>
</gene>
<keyword evidence="9" id="KW-0812">Transmembrane</keyword>
<dbReference type="InterPro" id="IPR003661">
    <property type="entry name" value="HisK_dim/P_dom"/>
</dbReference>
<dbReference type="RefSeq" id="WP_152100316.1">
    <property type="nucleotide sequence ID" value="NZ_AP021861.1"/>
</dbReference>
<dbReference type="GO" id="GO:0000155">
    <property type="term" value="F:phosphorelay sensor kinase activity"/>
    <property type="evidence" value="ECO:0007669"/>
    <property type="project" value="InterPro"/>
</dbReference>
<dbReference type="Gene3D" id="1.10.287.130">
    <property type="match status" value="1"/>
</dbReference>
<accession>A0A5K7XFJ8</accession>
<keyword evidence="7" id="KW-0067">ATP-binding</keyword>
<protein>
    <recommendedName>
        <fullName evidence="2">histidine kinase</fullName>
        <ecNumber evidence="2">2.7.13.3</ecNumber>
    </recommendedName>
</protein>
<evidence type="ECO:0000256" key="9">
    <source>
        <dbReference type="SAM" id="Phobius"/>
    </source>
</evidence>
<feature type="transmembrane region" description="Helical" evidence="9">
    <location>
        <begin position="200"/>
        <end position="219"/>
    </location>
</feature>
<dbReference type="PRINTS" id="PR00344">
    <property type="entry name" value="BCTRLSENSOR"/>
</dbReference>
<comment type="catalytic activity">
    <reaction evidence="1">
        <text>ATP + protein L-histidine = ADP + protein N-phospho-L-histidine.</text>
        <dbReference type="EC" id="2.7.13.3"/>
    </reaction>
</comment>
<keyword evidence="5" id="KW-0547">Nucleotide-binding</keyword>
<dbReference type="PROSITE" id="PS50109">
    <property type="entry name" value="HIS_KIN"/>
    <property type="match status" value="1"/>
</dbReference>
<dbReference type="Proteomes" id="UP000326837">
    <property type="component" value="Chromosome"/>
</dbReference>
<dbReference type="InterPro" id="IPR036890">
    <property type="entry name" value="HATPase_C_sf"/>
</dbReference>
<proteinExistence type="predicted"/>
<dbReference type="InterPro" id="IPR005467">
    <property type="entry name" value="His_kinase_dom"/>
</dbReference>
<keyword evidence="9" id="KW-1133">Transmembrane helix</keyword>
<dbReference type="CDD" id="cd00082">
    <property type="entry name" value="HisKA"/>
    <property type="match status" value="1"/>
</dbReference>
<evidence type="ECO:0000256" key="5">
    <source>
        <dbReference type="ARBA" id="ARBA00022741"/>
    </source>
</evidence>
<keyword evidence="9" id="KW-0472">Membrane</keyword>
<keyword evidence="12" id="KW-1185">Reference proteome</keyword>
<evidence type="ECO:0000256" key="1">
    <source>
        <dbReference type="ARBA" id="ARBA00000085"/>
    </source>
</evidence>
<keyword evidence="6" id="KW-0418">Kinase</keyword>
<dbReference type="PANTHER" id="PTHR43065:SF10">
    <property type="entry name" value="PEROXIDE STRESS-ACTIVATED HISTIDINE KINASE MAK3"/>
    <property type="match status" value="1"/>
</dbReference>
<dbReference type="CDD" id="cd00075">
    <property type="entry name" value="HATPase"/>
    <property type="match status" value="1"/>
</dbReference>
<dbReference type="SUPFAM" id="SSF55874">
    <property type="entry name" value="ATPase domain of HSP90 chaperone/DNA topoisomerase II/histidine kinase"/>
    <property type="match status" value="1"/>
</dbReference>
<evidence type="ECO:0000313" key="11">
    <source>
        <dbReference type="EMBL" id="BBO34817.1"/>
    </source>
</evidence>
<evidence type="ECO:0000313" key="12">
    <source>
        <dbReference type="Proteomes" id="UP000326837"/>
    </source>
</evidence>
<dbReference type="EC" id="2.7.13.3" evidence="2"/>
<dbReference type="InterPro" id="IPR004358">
    <property type="entry name" value="Sig_transdc_His_kin-like_C"/>
</dbReference>
<dbReference type="InterPro" id="IPR036097">
    <property type="entry name" value="HisK_dim/P_sf"/>
</dbReference>
<evidence type="ECO:0000256" key="3">
    <source>
        <dbReference type="ARBA" id="ARBA00022553"/>
    </source>
</evidence>
<evidence type="ECO:0000256" key="4">
    <source>
        <dbReference type="ARBA" id="ARBA00022679"/>
    </source>
</evidence>
<evidence type="ECO:0000259" key="10">
    <source>
        <dbReference type="PROSITE" id="PS50109"/>
    </source>
</evidence>
<dbReference type="Gene3D" id="3.30.565.10">
    <property type="entry name" value="Histidine kinase-like ATPase, C-terminal domain"/>
    <property type="match status" value="1"/>
</dbReference>
<dbReference type="AlphaFoldDB" id="A0A5K7XFJ8"/>
<dbReference type="InterPro" id="IPR003594">
    <property type="entry name" value="HATPase_dom"/>
</dbReference>
<feature type="domain" description="Histidine kinase" evidence="10">
    <location>
        <begin position="298"/>
        <end position="509"/>
    </location>
</feature>
<dbReference type="Pfam" id="PF00512">
    <property type="entry name" value="HisKA"/>
    <property type="match status" value="1"/>
</dbReference>
<reference evidence="12" key="1">
    <citation type="submission" date="2019-10" db="EMBL/GenBank/DDBJ databases">
        <title>Lacipirellula parvula gen. nov., sp. nov., representing a lineage of planctomycetes widespread in freshwater anoxic habitats, and description of the family Lacipirellulaceae.</title>
        <authorList>
            <person name="Dedysh S.N."/>
            <person name="Kulichevskaya I.S."/>
            <person name="Beletsky A.V."/>
            <person name="Rakitin A.L."/>
            <person name="Mardanov A.V."/>
            <person name="Ivanova A.A."/>
            <person name="Saltykova V.X."/>
            <person name="Rijpstra W.I.C."/>
            <person name="Sinninghe Damste J.S."/>
            <person name="Ravin N.V."/>
        </authorList>
    </citation>
    <scope>NUCLEOTIDE SEQUENCE [LARGE SCALE GENOMIC DNA]</scope>
    <source>
        <strain evidence="12">PX69</strain>
    </source>
</reference>
<dbReference type="Pfam" id="PF02518">
    <property type="entry name" value="HATPase_c"/>
    <property type="match status" value="1"/>
</dbReference>